<evidence type="ECO:0000313" key="2">
    <source>
        <dbReference type="EMBL" id="VAI59677.1"/>
    </source>
</evidence>
<evidence type="ECO:0000256" key="1">
    <source>
        <dbReference type="SAM" id="MobiDB-lite"/>
    </source>
</evidence>
<dbReference type="AlphaFoldDB" id="A0A9R0YSD3"/>
<dbReference type="Gramene" id="TRITD6Bv1G155630.1">
    <property type="protein sequence ID" value="TRITD6Bv1G155630.1"/>
    <property type="gene ID" value="TRITD6Bv1G155630"/>
</dbReference>
<dbReference type="EMBL" id="LT934122">
    <property type="protein sequence ID" value="VAI59677.1"/>
    <property type="molecule type" value="Genomic_DNA"/>
</dbReference>
<reference evidence="2 3" key="1">
    <citation type="submission" date="2017-09" db="EMBL/GenBank/DDBJ databases">
        <authorList>
            <consortium name="International Durum Wheat Genome Sequencing Consortium (IDWGSC)"/>
            <person name="Milanesi L."/>
        </authorList>
    </citation>
    <scope>NUCLEOTIDE SEQUENCE [LARGE SCALE GENOMIC DNA]</scope>
    <source>
        <strain evidence="3">cv. Svevo</strain>
    </source>
</reference>
<dbReference type="Proteomes" id="UP000324705">
    <property type="component" value="Chromosome 6B"/>
</dbReference>
<gene>
    <name evidence="2" type="ORF">TRITD_6Bv1G155630</name>
</gene>
<accession>A0A9R0YSD3</accession>
<protein>
    <submittedName>
        <fullName evidence="2">Uncharacterized protein</fullName>
    </submittedName>
</protein>
<evidence type="ECO:0000313" key="3">
    <source>
        <dbReference type="Proteomes" id="UP000324705"/>
    </source>
</evidence>
<feature type="region of interest" description="Disordered" evidence="1">
    <location>
        <begin position="1"/>
        <end position="45"/>
    </location>
</feature>
<keyword evidence="3" id="KW-1185">Reference proteome</keyword>
<sequence length="79" mass="8888">MKQVEMEMQTLRTKRESSCQAGPRNEGRTQPGSLTRRSSKAARQSSAMIFGGRINLWSGDSQQCYSLEQEFMSSATIPR</sequence>
<organism evidence="2 3">
    <name type="scientific">Triticum turgidum subsp. durum</name>
    <name type="common">Durum wheat</name>
    <name type="synonym">Triticum durum</name>
    <dbReference type="NCBI Taxonomy" id="4567"/>
    <lineage>
        <taxon>Eukaryota</taxon>
        <taxon>Viridiplantae</taxon>
        <taxon>Streptophyta</taxon>
        <taxon>Embryophyta</taxon>
        <taxon>Tracheophyta</taxon>
        <taxon>Spermatophyta</taxon>
        <taxon>Magnoliopsida</taxon>
        <taxon>Liliopsida</taxon>
        <taxon>Poales</taxon>
        <taxon>Poaceae</taxon>
        <taxon>BOP clade</taxon>
        <taxon>Pooideae</taxon>
        <taxon>Triticodae</taxon>
        <taxon>Triticeae</taxon>
        <taxon>Triticinae</taxon>
        <taxon>Triticum</taxon>
    </lineage>
</organism>
<name>A0A9R0YSD3_TRITD</name>
<proteinExistence type="predicted"/>